<dbReference type="Proteomes" id="UP000077202">
    <property type="component" value="Unassembled WGS sequence"/>
</dbReference>
<protein>
    <submittedName>
        <fullName evidence="2">Uncharacterized protein</fullName>
    </submittedName>
</protein>
<proteinExistence type="predicted"/>
<evidence type="ECO:0000313" key="2">
    <source>
        <dbReference type="EMBL" id="OAE23960.1"/>
    </source>
</evidence>
<sequence>MEMGKGILSYEGIQWRRRHSTAFNEESSDFGNSSFGVIVKSLRQRIFGKECSGGPDADPLAFTNDLHGDMACQICGARGGKEIYSLGTHPIKDYTPSHRRDIQGSVNYLSPFFINYYQRMGLVIVAEQKRFPLETETTDDEEALGANEVASEEDDIALALSLVNVDKSEDVIKERLQKRRKLQLVTTSEIIDQRAESRVQRLIPTKRRSKNVHARSKMKARRPRIVKKDNTQCSETASQYRISSEE</sequence>
<dbReference type="EMBL" id="LVLJ01002718">
    <property type="protein sequence ID" value="OAE23960.1"/>
    <property type="molecule type" value="Genomic_DNA"/>
</dbReference>
<accession>A0A176VT26</accession>
<dbReference type="AlphaFoldDB" id="A0A176VT26"/>
<gene>
    <name evidence="2" type="ORF">AXG93_2836s1000</name>
</gene>
<comment type="caution">
    <text evidence="2">The sequence shown here is derived from an EMBL/GenBank/DDBJ whole genome shotgun (WGS) entry which is preliminary data.</text>
</comment>
<keyword evidence="3" id="KW-1185">Reference proteome</keyword>
<feature type="compositionally biased region" description="Basic residues" evidence="1">
    <location>
        <begin position="208"/>
        <end position="225"/>
    </location>
</feature>
<organism evidence="2 3">
    <name type="scientific">Marchantia polymorpha subsp. ruderalis</name>
    <dbReference type="NCBI Taxonomy" id="1480154"/>
    <lineage>
        <taxon>Eukaryota</taxon>
        <taxon>Viridiplantae</taxon>
        <taxon>Streptophyta</taxon>
        <taxon>Embryophyta</taxon>
        <taxon>Marchantiophyta</taxon>
        <taxon>Marchantiopsida</taxon>
        <taxon>Marchantiidae</taxon>
        <taxon>Marchantiales</taxon>
        <taxon>Marchantiaceae</taxon>
        <taxon>Marchantia</taxon>
    </lineage>
</organism>
<evidence type="ECO:0000256" key="1">
    <source>
        <dbReference type="SAM" id="MobiDB-lite"/>
    </source>
</evidence>
<evidence type="ECO:0000313" key="3">
    <source>
        <dbReference type="Proteomes" id="UP000077202"/>
    </source>
</evidence>
<feature type="region of interest" description="Disordered" evidence="1">
    <location>
        <begin position="208"/>
        <end position="246"/>
    </location>
</feature>
<reference evidence="2" key="1">
    <citation type="submission" date="2016-03" db="EMBL/GenBank/DDBJ databases">
        <title>Mechanisms controlling the formation of the plant cell surface in tip-growing cells are functionally conserved among land plants.</title>
        <authorList>
            <person name="Honkanen S."/>
            <person name="Jones V.A."/>
            <person name="Morieri G."/>
            <person name="Champion C."/>
            <person name="Hetherington A.J."/>
            <person name="Kelly S."/>
            <person name="Saint-Marcoux D."/>
            <person name="Proust H."/>
            <person name="Prescott H."/>
            <person name="Dolan L."/>
        </authorList>
    </citation>
    <scope>NUCLEOTIDE SEQUENCE [LARGE SCALE GENOMIC DNA]</scope>
    <source>
        <tissue evidence="2">Whole gametophyte</tissue>
    </source>
</reference>
<feature type="compositionally biased region" description="Polar residues" evidence="1">
    <location>
        <begin position="231"/>
        <end position="246"/>
    </location>
</feature>
<name>A0A176VT26_MARPO</name>